<feature type="compositionally biased region" description="Polar residues" evidence="8">
    <location>
        <begin position="1"/>
        <end position="10"/>
    </location>
</feature>
<dbReference type="PANTHER" id="PTHR11706">
    <property type="entry name" value="SOLUTE CARRIER PROTEIN FAMILY 11 MEMBER"/>
    <property type="match status" value="1"/>
</dbReference>
<feature type="transmembrane region" description="Helical" evidence="9">
    <location>
        <begin position="443"/>
        <end position="467"/>
    </location>
</feature>
<keyword evidence="5 9" id="KW-1133">Transmembrane helix</keyword>
<feature type="transmembrane region" description="Helical" evidence="9">
    <location>
        <begin position="411"/>
        <end position="431"/>
    </location>
</feature>
<comment type="similarity">
    <text evidence="2">Belongs to the NRAMP (TC 2.A.55) family.</text>
</comment>
<evidence type="ECO:0000256" key="8">
    <source>
        <dbReference type="SAM" id="MobiDB-lite"/>
    </source>
</evidence>
<dbReference type="NCBIfam" id="NF037982">
    <property type="entry name" value="Nramp_1"/>
    <property type="match status" value="1"/>
</dbReference>
<dbReference type="PRINTS" id="PR00447">
    <property type="entry name" value="NATRESASSCMP"/>
</dbReference>
<keyword evidence="4 9" id="KW-0812">Transmembrane</keyword>
<keyword evidence="7 9" id="KW-0472">Membrane</keyword>
<evidence type="ECO:0000256" key="9">
    <source>
        <dbReference type="SAM" id="Phobius"/>
    </source>
</evidence>
<reference evidence="10" key="1">
    <citation type="submission" date="2023-05" db="EMBL/GenBank/DDBJ databases">
        <title>Nepenthes gracilis genome sequencing.</title>
        <authorList>
            <person name="Fukushima K."/>
        </authorList>
    </citation>
    <scope>NUCLEOTIDE SEQUENCE</scope>
    <source>
        <strain evidence="10">SING2019-196</strain>
    </source>
</reference>
<protein>
    <submittedName>
        <fullName evidence="10">Uncharacterized protein</fullName>
    </submittedName>
</protein>
<feature type="transmembrane region" description="Helical" evidence="9">
    <location>
        <begin position="247"/>
        <end position="268"/>
    </location>
</feature>
<sequence>MGKAENQSIDLRSAAGKESNGLASPGVAAGTPPLSFVAATDKPKPFDVDDDRHHDHQEPGWKKFLSFVGPGFLVSLAYLDPGNLETDLQAGANHKYELLWVILIGLVFALIIQSLAANLGVSTGRHLAEICRAEYPFLVKYSLWLLAEIAVIAADIPEVIGTAFALNILFHIPLWIGVLLTGFSTLLLLGLQKYGVRKLEFLIALMVFIMAGCFFVEMSDVKPNAKQVIEGMFIPKLSGPDATADSIALLGALVMPHNLFLHSALVLSRKVPSSVRGINDACRFFLMESGFALLVAFLINVAVVSVSGAICSSNLSAKIANNCNNITLDSASFLLENVLGRKTGSILYAIALLASGQSSTITGTYAGQYIMQGFLDLKMKKWLRNLLTRAVAITPSLIVSIIGGSAGAGKLIIIASMILSFELPFALIPLLKFSGSSTKMGPHINSIWIIVISWILGMGIIGINVYYLSTGFVGWLIHSTLPKAVNVLVGILVFPVMAIYVLAIIYLTFRKDRVVTFINPDDDAENCIEKGDAGKTKGAQNLDHLPYRKDLSDIPLPE</sequence>
<dbReference type="Pfam" id="PF01566">
    <property type="entry name" value="Nramp"/>
    <property type="match status" value="1"/>
</dbReference>
<dbReference type="HAMAP" id="MF_00221">
    <property type="entry name" value="NRAMP"/>
    <property type="match status" value="1"/>
</dbReference>
<dbReference type="PANTHER" id="PTHR11706:SF77">
    <property type="entry name" value="METAL TRANSPORTER NRAMP5"/>
    <property type="match status" value="1"/>
</dbReference>
<evidence type="ECO:0000313" key="11">
    <source>
        <dbReference type="Proteomes" id="UP001279734"/>
    </source>
</evidence>
<evidence type="ECO:0000256" key="6">
    <source>
        <dbReference type="ARBA" id="ARBA00023065"/>
    </source>
</evidence>
<feature type="transmembrane region" description="Helical" evidence="9">
    <location>
        <begin position="201"/>
        <end position="218"/>
    </location>
</feature>
<dbReference type="GO" id="GO:0034755">
    <property type="term" value="P:iron ion transmembrane transport"/>
    <property type="evidence" value="ECO:0007669"/>
    <property type="project" value="TreeGrafter"/>
</dbReference>
<dbReference type="AlphaFoldDB" id="A0AAD3XTZ7"/>
<comment type="caution">
    <text evidence="10">The sequence shown here is derived from an EMBL/GenBank/DDBJ whole genome shotgun (WGS) entry which is preliminary data.</text>
</comment>
<feature type="region of interest" description="Disordered" evidence="8">
    <location>
        <begin position="1"/>
        <end position="41"/>
    </location>
</feature>
<evidence type="ECO:0000256" key="7">
    <source>
        <dbReference type="ARBA" id="ARBA00023136"/>
    </source>
</evidence>
<organism evidence="10 11">
    <name type="scientific">Nepenthes gracilis</name>
    <name type="common">Slender pitcher plant</name>
    <dbReference type="NCBI Taxonomy" id="150966"/>
    <lineage>
        <taxon>Eukaryota</taxon>
        <taxon>Viridiplantae</taxon>
        <taxon>Streptophyta</taxon>
        <taxon>Embryophyta</taxon>
        <taxon>Tracheophyta</taxon>
        <taxon>Spermatophyta</taxon>
        <taxon>Magnoliopsida</taxon>
        <taxon>eudicotyledons</taxon>
        <taxon>Gunneridae</taxon>
        <taxon>Pentapetalae</taxon>
        <taxon>Caryophyllales</taxon>
        <taxon>Nepenthaceae</taxon>
        <taxon>Nepenthes</taxon>
    </lineage>
</organism>
<dbReference type="GO" id="GO:0005384">
    <property type="term" value="F:manganese ion transmembrane transporter activity"/>
    <property type="evidence" value="ECO:0007669"/>
    <property type="project" value="TreeGrafter"/>
</dbReference>
<dbReference type="NCBIfam" id="NF001923">
    <property type="entry name" value="PRK00701.1"/>
    <property type="match status" value="1"/>
</dbReference>
<dbReference type="EMBL" id="BSYO01000017">
    <property type="protein sequence ID" value="GMH17158.1"/>
    <property type="molecule type" value="Genomic_DNA"/>
</dbReference>
<feature type="transmembrane region" description="Helical" evidence="9">
    <location>
        <begin position="487"/>
        <end position="509"/>
    </location>
</feature>
<evidence type="ECO:0000256" key="3">
    <source>
        <dbReference type="ARBA" id="ARBA00022448"/>
    </source>
</evidence>
<evidence type="ECO:0000256" key="1">
    <source>
        <dbReference type="ARBA" id="ARBA00004141"/>
    </source>
</evidence>
<feature type="transmembrane region" description="Helical" evidence="9">
    <location>
        <begin position="172"/>
        <end position="189"/>
    </location>
</feature>
<evidence type="ECO:0000313" key="10">
    <source>
        <dbReference type="EMBL" id="GMH17158.1"/>
    </source>
</evidence>
<feature type="transmembrane region" description="Helical" evidence="9">
    <location>
        <begin position="289"/>
        <end position="310"/>
    </location>
</feature>
<keyword evidence="11" id="KW-1185">Reference proteome</keyword>
<proteinExistence type="inferred from homology"/>
<gene>
    <name evidence="10" type="ORF">Nepgr_018999</name>
</gene>
<feature type="transmembrane region" description="Helical" evidence="9">
    <location>
        <begin position="61"/>
        <end position="79"/>
    </location>
</feature>
<feature type="transmembrane region" description="Helical" evidence="9">
    <location>
        <begin position="386"/>
        <end position="405"/>
    </location>
</feature>
<feature type="transmembrane region" description="Helical" evidence="9">
    <location>
        <begin position="142"/>
        <end position="166"/>
    </location>
</feature>
<accession>A0AAD3XTZ7</accession>
<dbReference type="NCBIfam" id="TIGR01197">
    <property type="entry name" value="nramp"/>
    <property type="match status" value="1"/>
</dbReference>
<name>A0AAD3XTZ7_NEPGR</name>
<keyword evidence="3" id="KW-0813">Transport</keyword>
<feature type="transmembrane region" description="Helical" evidence="9">
    <location>
        <begin position="346"/>
        <end position="366"/>
    </location>
</feature>
<evidence type="ECO:0000256" key="5">
    <source>
        <dbReference type="ARBA" id="ARBA00022989"/>
    </source>
</evidence>
<dbReference type="InterPro" id="IPR001046">
    <property type="entry name" value="NRAMP_fam"/>
</dbReference>
<keyword evidence="6" id="KW-0406">Ion transport</keyword>
<feature type="transmembrane region" description="Helical" evidence="9">
    <location>
        <begin position="99"/>
        <end position="121"/>
    </location>
</feature>
<dbReference type="GO" id="GO:0005886">
    <property type="term" value="C:plasma membrane"/>
    <property type="evidence" value="ECO:0007669"/>
    <property type="project" value="TreeGrafter"/>
</dbReference>
<dbReference type="Proteomes" id="UP001279734">
    <property type="component" value="Unassembled WGS sequence"/>
</dbReference>
<comment type="subcellular location">
    <subcellularLocation>
        <location evidence="1">Membrane</location>
        <topology evidence="1">Multi-pass membrane protein</topology>
    </subcellularLocation>
</comment>
<evidence type="ECO:0000256" key="2">
    <source>
        <dbReference type="ARBA" id="ARBA00009965"/>
    </source>
</evidence>
<dbReference type="GO" id="GO:0015086">
    <property type="term" value="F:cadmium ion transmembrane transporter activity"/>
    <property type="evidence" value="ECO:0007669"/>
    <property type="project" value="TreeGrafter"/>
</dbReference>
<evidence type="ECO:0000256" key="4">
    <source>
        <dbReference type="ARBA" id="ARBA00022692"/>
    </source>
</evidence>